<evidence type="ECO:0000313" key="2">
    <source>
        <dbReference type="EMBL" id="PIQ70008.1"/>
    </source>
</evidence>
<dbReference type="SUPFAM" id="SSF53756">
    <property type="entry name" value="UDP-Glycosyltransferase/glycogen phosphorylase"/>
    <property type="match status" value="1"/>
</dbReference>
<accession>A0A2H0KFG5</accession>
<evidence type="ECO:0000313" key="3">
    <source>
        <dbReference type="Proteomes" id="UP000231371"/>
    </source>
</evidence>
<dbReference type="Proteomes" id="UP000231371">
    <property type="component" value="Unassembled WGS sequence"/>
</dbReference>
<comment type="caution">
    <text evidence="2">The sequence shown here is derived from an EMBL/GenBank/DDBJ whole genome shotgun (WGS) entry which is preliminary data.</text>
</comment>
<protein>
    <recommendedName>
        <fullName evidence="1">Glycosyl transferase family 1 domain-containing protein</fullName>
    </recommendedName>
</protein>
<organism evidence="2 3">
    <name type="scientific">Candidatus Shapirobacteria bacterium CG11_big_fil_rev_8_21_14_0_20_40_12</name>
    <dbReference type="NCBI Taxonomy" id="1974889"/>
    <lineage>
        <taxon>Bacteria</taxon>
        <taxon>Candidatus Shapironibacteriota</taxon>
    </lineage>
</organism>
<sequence length="174" mass="20062">MKYDFCFVGRLAEDTGIMIYLEALRVLKKRGKIYSLVVCGDGPQQQEAKNFAETNKLRINFLGFVKDPQKSVFQSKMVFVSRYLGILECLLAKKLIFAVYDSEIKKDYLELAPFASWIVIEKDAVALANKISYFASRLGKSTKNIKLGFAWAKQQTWDKLTDQYLDLWGKSKFR</sequence>
<name>A0A2H0KFG5_9BACT</name>
<proteinExistence type="predicted"/>
<dbReference type="AlphaFoldDB" id="A0A2H0KFG5"/>
<gene>
    <name evidence="2" type="ORF">COV89_02790</name>
</gene>
<dbReference type="GO" id="GO:0016757">
    <property type="term" value="F:glycosyltransferase activity"/>
    <property type="evidence" value="ECO:0007669"/>
    <property type="project" value="InterPro"/>
</dbReference>
<dbReference type="EMBL" id="PCVI01000046">
    <property type="protein sequence ID" value="PIQ70008.1"/>
    <property type="molecule type" value="Genomic_DNA"/>
</dbReference>
<dbReference type="Pfam" id="PF00534">
    <property type="entry name" value="Glycos_transf_1"/>
    <property type="match status" value="1"/>
</dbReference>
<reference evidence="2 3" key="1">
    <citation type="submission" date="2017-09" db="EMBL/GenBank/DDBJ databases">
        <title>Depth-based differentiation of microbial function through sediment-hosted aquifers and enrichment of novel symbionts in the deep terrestrial subsurface.</title>
        <authorList>
            <person name="Probst A.J."/>
            <person name="Ladd B."/>
            <person name="Jarett J.K."/>
            <person name="Geller-Mcgrath D.E."/>
            <person name="Sieber C.M."/>
            <person name="Emerson J.B."/>
            <person name="Anantharaman K."/>
            <person name="Thomas B.C."/>
            <person name="Malmstrom R."/>
            <person name="Stieglmeier M."/>
            <person name="Klingl A."/>
            <person name="Woyke T."/>
            <person name="Ryan C.M."/>
            <person name="Banfield J.F."/>
        </authorList>
    </citation>
    <scope>NUCLEOTIDE SEQUENCE [LARGE SCALE GENOMIC DNA]</scope>
    <source>
        <strain evidence="2">CG11_big_fil_rev_8_21_14_0_20_40_12</strain>
    </source>
</reference>
<dbReference type="InterPro" id="IPR001296">
    <property type="entry name" value="Glyco_trans_1"/>
</dbReference>
<evidence type="ECO:0000259" key="1">
    <source>
        <dbReference type="Pfam" id="PF00534"/>
    </source>
</evidence>
<dbReference type="Gene3D" id="3.40.50.2000">
    <property type="entry name" value="Glycogen Phosphorylase B"/>
    <property type="match status" value="1"/>
</dbReference>
<feature type="domain" description="Glycosyl transferase family 1" evidence="1">
    <location>
        <begin position="2"/>
        <end position="80"/>
    </location>
</feature>